<dbReference type="PANTHER" id="PTHR21600:SF87">
    <property type="entry name" value="RNA PSEUDOURIDYLATE SYNTHASE DOMAIN-CONTAINING PROTEIN 1"/>
    <property type="match status" value="1"/>
</dbReference>
<dbReference type="AlphaFoldDB" id="A9E0L2"/>
<organism evidence="3 4">
    <name type="scientific">Kordia algicida OT-1</name>
    <dbReference type="NCBI Taxonomy" id="391587"/>
    <lineage>
        <taxon>Bacteria</taxon>
        <taxon>Pseudomonadati</taxon>
        <taxon>Bacteroidota</taxon>
        <taxon>Flavobacteriia</taxon>
        <taxon>Flavobacteriales</taxon>
        <taxon>Flavobacteriaceae</taxon>
        <taxon>Kordia</taxon>
    </lineage>
</organism>
<dbReference type="GO" id="GO:0003723">
    <property type="term" value="F:RNA binding"/>
    <property type="evidence" value="ECO:0007669"/>
    <property type="project" value="InterPro"/>
</dbReference>
<dbReference type="RefSeq" id="WP_007093722.1">
    <property type="nucleotide sequence ID" value="NZ_CP142125.1"/>
</dbReference>
<evidence type="ECO:0000256" key="1">
    <source>
        <dbReference type="ARBA" id="ARBA00010876"/>
    </source>
</evidence>
<dbReference type="GO" id="GO:0140098">
    <property type="term" value="F:catalytic activity, acting on RNA"/>
    <property type="evidence" value="ECO:0007669"/>
    <property type="project" value="UniProtKB-ARBA"/>
</dbReference>
<dbReference type="HOGENOM" id="CLU_016902_11_4_10"/>
<dbReference type="GO" id="GO:0000455">
    <property type="term" value="P:enzyme-directed rRNA pseudouridine synthesis"/>
    <property type="evidence" value="ECO:0007669"/>
    <property type="project" value="TreeGrafter"/>
</dbReference>
<evidence type="ECO:0000259" key="2">
    <source>
        <dbReference type="Pfam" id="PF00849"/>
    </source>
</evidence>
<dbReference type="GO" id="GO:0009982">
    <property type="term" value="F:pseudouridine synthase activity"/>
    <property type="evidence" value="ECO:0007669"/>
    <property type="project" value="InterPro"/>
</dbReference>
<keyword evidence="4" id="KW-1185">Reference proteome</keyword>
<dbReference type="Pfam" id="PF00849">
    <property type="entry name" value="PseudoU_synth_2"/>
    <property type="match status" value="1"/>
</dbReference>
<dbReference type="Proteomes" id="UP000002945">
    <property type="component" value="Unassembled WGS sequence"/>
</dbReference>
<sequence length="229" mass="26794">MILYEDDFVIAVAKPNNILVHHSQMARNQSDEQTLLELLFEKFEKNYYPMHRLDRKTSGIVLCAKEKRFVSKFQDLFVADAIQKVYYGVVRGFSPENGVIDSPVKGRDANVYKSALTHYKTLATKELPIAVQPFETSRYSLVKLLPKTGRMHQLRIHLNKINHPLIGDPKYGDRFHNRMFQSEFEISNLFLHAHSLTFVHPFLEKEIVVQCSFPRHWCQILEKFAWEIS</sequence>
<dbReference type="InterPro" id="IPR020103">
    <property type="entry name" value="PsdUridine_synth_cat_dom_sf"/>
</dbReference>
<dbReference type="SUPFAM" id="SSF55120">
    <property type="entry name" value="Pseudouridine synthase"/>
    <property type="match status" value="1"/>
</dbReference>
<dbReference type="InterPro" id="IPR050188">
    <property type="entry name" value="RluA_PseudoU_synthase"/>
</dbReference>
<feature type="domain" description="Pseudouridine synthase RsuA/RluA-like" evidence="2">
    <location>
        <begin position="9"/>
        <end position="159"/>
    </location>
</feature>
<gene>
    <name evidence="3" type="ORF">KAOT1_05767</name>
</gene>
<protein>
    <submittedName>
        <fullName evidence="3">Pseudouridylate synthase, 23S RNA-specific</fullName>
    </submittedName>
</protein>
<dbReference type="STRING" id="391587.KAOT1_05767"/>
<comment type="similarity">
    <text evidence="1">Belongs to the pseudouridine synthase RluA family.</text>
</comment>
<comment type="caution">
    <text evidence="3">The sequence shown here is derived from an EMBL/GenBank/DDBJ whole genome shotgun (WGS) entry which is preliminary data.</text>
</comment>
<dbReference type="EMBL" id="ABIB01000006">
    <property type="protein sequence ID" value="EDP95887.1"/>
    <property type="molecule type" value="Genomic_DNA"/>
</dbReference>
<evidence type="ECO:0000313" key="3">
    <source>
        <dbReference type="EMBL" id="EDP95887.1"/>
    </source>
</evidence>
<dbReference type="InterPro" id="IPR006145">
    <property type="entry name" value="PsdUridine_synth_RsuA/RluA"/>
</dbReference>
<dbReference type="PANTHER" id="PTHR21600">
    <property type="entry name" value="MITOCHONDRIAL RNA PSEUDOURIDINE SYNTHASE"/>
    <property type="match status" value="1"/>
</dbReference>
<accession>A9E0L2</accession>
<proteinExistence type="inferred from homology"/>
<dbReference type="eggNOG" id="COG0564">
    <property type="taxonomic scope" value="Bacteria"/>
</dbReference>
<evidence type="ECO:0000313" key="4">
    <source>
        <dbReference type="Proteomes" id="UP000002945"/>
    </source>
</evidence>
<dbReference type="Gene3D" id="3.30.2350.10">
    <property type="entry name" value="Pseudouridine synthase"/>
    <property type="match status" value="1"/>
</dbReference>
<reference evidence="3 4" key="1">
    <citation type="journal article" date="2011" name="J. Bacteriol.">
        <title>Genome sequence of the algicidal bacterium Kordia algicida OT-1.</title>
        <authorList>
            <person name="Lee H.S."/>
            <person name="Kang S.G."/>
            <person name="Kwon K.K."/>
            <person name="Lee J.H."/>
            <person name="Kim S.J."/>
        </authorList>
    </citation>
    <scope>NUCLEOTIDE SEQUENCE [LARGE SCALE GENOMIC DNA]</scope>
    <source>
        <strain evidence="3 4">OT-1</strain>
    </source>
</reference>
<name>A9E0L2_9FLAO</name>